<name>A0AAN8K054_PATCE</name>
<feature type="compositionally biased region" description="Polar residues" evidence="4">
    <location>
        <begin position="214"/>
        <end position="237"/>
    </location>
</feature>
<accession>A0AAN8K054</accession>
<dbReference type="PANTHER" id="PTHR21402">
    <property type="entry name" value="GAMETOCYTE SPECIFIC FACTOR 1-RELATED"/>
    <property type="match status" value="1"/>
</dbReference>
<evidence type="ECO:0000256" key="1">
    <source>
        <dbReference type="ARBA" id="ARBA00022723"/>
    </source>
</evidence>
<dbReference type="Pfam" id="PF05253">
    <property type="entry name" value="zf-U11-48K"/>
    <property type="match status" value="2"/>
</dbReference>
<evidence type="ECO:0000313" key="7">
    <source>
        <dbReference type="Proteomes" id="UP001347796"/>
    </source>
</evidence>
<keyword evidence="7" id="KW-1185">Reference proteome</keyword>
<dbReference type="Proteomes" id="UP001347796">
    <property type="component" value="Unassembled WGS sequence"/>
</dbReference>
<dbReference type="InterPro" id="IPR051591">
    <property type="entry name" value="UPF0224_FAM112_RNA_Proc"/>
</dbReference>
<proteinExistence type="predicted"/>
<keyword evidence="1" id="KW-0479">Metal-binding</keyword>
<dbReference type="InterPro" id="IPR022776">
    <property type="entry name" value="TRM13/UPF0224_CHHC_Znf_dom"/>
</dbReference>
<feature type="domain" description="CHHC U11-48K-type" evidence="5">
    <location>
        <begin position="44"/>
        <end position="71"/>
    </location>
</feature>
<dbReference type="AlphaFoldDB" id="A0AAN8K054"/>
<evidence type="ECO:0000313" key="6">
    <source>
        <dbReference type="EMBL" id="KAK6187081.1"/>
    </source>
</evidence>
<dbReference type="GO" id="GO:0008270">
    <property type="term" value="F:zinc ion binding"/>
    <property type="evidence" value="ECO:0007669"/>
    <property type="project" value="UniProtKB-KW"/>
</dbReference>
<dbReference type="PROSITE" id="PS51800">
    <property type="entry name" value="ZF_CHHC_U11_48K"/>
    <property type="match status" value="2"/>
</dbReference>
<reference evidence="6 7" key="1">
    <citation type="submission" date="2024-01" db="EMBL/GenBank/DDBJ databases">
        <title>The genome of the rayed Mediterranean limpet Patella caerulea (Linnaeus, 1758).</title>
        <authorList>
            <person name="Anh-Thu Weber A."/>
            <person name="Halstead-Nussloch G."/>
        </authorList>
    </citation>
    <scope>NUCLEOTIDE SEQUENCE [LARGE SCALE GENOMIC DNA]</scope>
    <source>
        <strain evidence="6">AATW-2023a</strain>
        <tissue evidence="6">Whole specimen</tissue>
    </source>
</reference>
<feature type="region of interest" description="Disordered" evidence="4">
    <location>
        <begin position="212"/>
        <end position="248"/>
    </location>
</feature>
<comment type="caution">
    <text evidence="6">The sequence shown here is derived from an EMBL/GenBank/DDBJ whole genome shotgun (WGS) entry which is preliminary data.</text>
</comment>
<feature type="domain" description="CHHC U11-48K-type" evidence="5">
    <location>
        <begin position="12"/>
        <end position="39"/>
    </location>
</feature>
<organism evidence="6 7">
    <name type="scientific">Patella caerulea</name>
    <name type="common">Rayed Mediterranean limpet</name>
    <dbReference type="NCBI Taxonomy" id="87958"/>
    <lineage>
        <taxon>Eukaryota</taxon>
        <taxon>Metazoa</taxon>
        <taxon>Spiralia</taxon>
        <taxon>Lophotrochozoa</taxon>
        <taxon>Mollusca</taxon>
        <taxon>Gastropoda</taxon>
        <taxon>Patellogastropoda</taxon>
        <taxon>Patelloidea</taxon>
        <taxon>Patellidae</taxon>
        <taxon>Patella</taxon>
    </lineage>
</organism>
<dbReference type="InterPro" id="IPR036236">
    <property type="entry name" value="Znf_C2H2_sf"/>
</dbReference>
<dbReference type="SUPFAM" id="SSF57667">
    <property type="entry name" value="beta-beta-alpha zinc fingers"/>
    <property type="match status" value="1"/>
</dbReference>
<dbReference type="PANTHER" id="PTHR21402:SF5">
    <property type="entry name" value="GAMETOCYTE SPECIFIC FACTOR 1"/>
    <property type="match status" value="1"/>
</dbReference>
<sequence length="248" mass="28273">MSIYHVPDPEELIECPYDKVHMIRAKRYQYHLMKCRQNHAGQDYAICPFNAKHEMPKPELRYHMSNCPFRVAVEREIEYDENRRNGEKIDLKGCTDVPPYNAASTILDENWDAEIPIHARMGVDPSFFENLQYRNTSGMQRSERKEFYQKLRDKELGLETPSVTNAKTNQLRIPNQKSKAALMHQNTTKPHSFDVFAYSLSMAGIGRGKALLSDQATGASSRPGRQSTTTSPPTNNVKEVYSSGAATQ</sequence>
<keyword evidence="3" id="KW-0862">Zinc</keyword>
<evidence type="ECO:0000256" key="4">
    <source>
        <dbReference type="SAM" id="MobiDB-lite"/>
    </source>
</evidence>
<protein>
    <recommendedName>
        <fullName evidence="5">CHHC U11-48K-type domain-containing protein</fullName>
    </recommendedName>
</protein>
<keyword evidence="2" id="KW-0863">Zinc-finger</keyword>
<evidence type="ECO:0000256" key="2">
    <source>
        <dbReference type="ARBA" id="ARBA00022771"/>
    </source>
</evidence>
<evidence type="ECO:0000256" key="3">
    <source>
        <dbReference type="ARBA" id="ARBA00022833"/>
    </source>
</evidence>
<evidence type="ECO:0000259" key="5">
    <source>
        <dbReference type="PROSITE" id="PS51800"/>
    </source>
</evidence>
<gene>
    <name evidence="6" type="ORF">SNE40_006329</name>
</gene>
<dbReference type="EMBL" id="JAZGQO010000005">
    <property type="protein sequence ID" value="KAK6187081.1"/>
    <property type="molecule type" value="Genomic_DNA"/>
</dbReference>